<dbReference type="InterPro" id="IPR038475">
    <property type="entry name" value="RecG_C_sf"/>
</dbReference>
<reference evidence="2 3" key="1">
    <citation type="submission" date="2019-09" db="EMBL/GenBank/DDBJ databases">
        <authorList>
            <person name="Cremers G."/>
        </authorList>
    </citation>
    <scope>NUCLEOTIDE SEQUENCE [LARGE SCALE GENOMIC DNA]</scope>
    <source>
        <strain evidence="2">4A</strain>
    </source>
</reference>
<dbReference type="EMBL" id="CABFVA020000131">
    <property type="protein sequence ID" value="VVM08322.1"/>
    <property type="molecule type" value="Genomic_DNA"/>
</dbReference>
<accession>A0A5E6MGS7</accession>
<dbReference type="InterPro" id="IPR038461">
    <property type="entry name" value="Schlafen_AlbA_2_dom_sf"/>
</dbReference>
<dbReference type="InterPro" id="IPR007421">
    <property type="entry name" value="Schlafen_AlbA_2_dom"/>
</dbReference>
<evidence type="ECO:0000313" key="2">
    <source>
        <dbReference type="EMBL" id="VVM08322.1"/>
    </source>
</evidence>
<dbReference type="OrthoDB" id="9813719at2"/>
<name>A0A5E6MGS7_9BACT</name>
<dbReference type="Gene3D" id="3.30.565.60">
    <property type="match status" value="1"/>
</dbReference>
<organism evidence="2 3">
    <name type="scientific">Methylacidimicrobium tartarophylax</name>
    <dbReference type="NCBI Taxonomy" id="1041768"/>
    <lineage>
        <taxon>Bacteria</taxon>
        <taxon>Pseudomonadati</taxon>
        <taxon>Verrucomicrobiota</taxon>
        <taxon>Methylacidimicrobium</taxon>
    </lineage>
</organism>
<dbReference type="AlphaFoldDB" id="A0A5E6MGS7"/>
<dbReference type="PANTHER" id="PTHR30595:SF6">
    <property type="entry name" value="SCHLAFEN ALBA-2 DOMAIN-CONTAINING PROTEIN"/>
    <property type="match status" value="1"/>
</dbReference>
<sequence>MFDTLDEIERQLANGEDARAEFKEVLLGAHGVRSPNTEDLAGEMVGFANAEGGVIFLGVEDSGIVRGLPEDRLGDVEQWVFNVATNNCDPSIRPILRKERLPQPNGREVIVMLVELRRGLYVPATSGGRHYVRVGSSKQILTGAPLARLFQERGRAFVFDEQPVPTATKEDLDREALERFFQNRPPAIPWQDLLRNTRILARADEEPDRPTVAGLLAFGKAPRARLPSAYIEAAVYRSIALTSDDLVHSEQIDGRCDAQIDDARAFVARFMLKPARKPAGREDHPQYDIGVVHEAVVNAIAHRDYSIAGSKIRLFLFSDRLELYSPGGLPNTLTIETMPFRVFTRNQLLVSFLSRMKSRRTGRAFLESRGEGVRRILDASETHSGRRPIYELFGEELRLTIWAKPSPHQDRTGES</sequence>
<dbReference type="PANTHER" id="PTHR30595">
    <property type="entry name" value="GLPR-RELATED TRANSCRIPTIONAL REPRESSOR"/>
    <property type="match status" value="1"/>
</dbReference>
<evidence type="ECO:0000259" key="1">
    <source>
        <dbReference type="Pfam" id="PF04326"/>
    </source>
</evidence>
<dbReference type="Gene3D" id="3.30.950.30">
    <property type="entry name" value="Schlafen, AAA domain"/>
    <property type="match status" value="1"/>
</dbReference>
<gene>
    <name evidence="2" type="ORF">MAMT_02278</name>
</gene>
<feature type="domain" description="Schlafen AlbA-2" evidence="1">
    <location>
        <begin position="16"/>
        <end position="141"/>
    </location>
</feature>
<dbReference type="Pfam" id="PF04326">
    <property type="entry name" value="SLFN_AlbA_2"/>
    <property type="match status" value="1"/>
</dbReference>
<evidence type="ECO:0000313" key="3">
    <source>
        <dbReference type="Proteomes" id="UP000334923"/>
    </source>
</evidence>
<keyword evidence="3" id="KW-1185">Reference proteome</keyword>
<dbReference type="Proteomes" id="UP000334923">
    <property type="component" value="Unassembled WGS sequence"/>
</dbReference>
<dbReference type="Pfam" id="PF13749">
    <property type="entry name" value="HATPase_c_4"/>
    <property type="match status" value="1"/>
</dbReference>
<protein>
    <recommendedName>
        <fullName evidence="1">Schlafen AlbA-2 domain-containing protein</fullName>
    </recommendedName>
</protein>
<proteinExistence type="predicted"/>
<dbReference type="RefSeq" id="WP_142661085.1">
    <property type="nucleotide sequence ID" value="NZ_CABFVA020000131.1"/>
</dbReference>